<evidence type="ECO:0000313" key="1">
    <source>
        <dbReference type="EMBL" id="UYV83876.1"/>
    </source>
</evidence>
<name>A0ABY6LRL8_9ARAC</name>
<organism evidence="1 2">
    <name type="scientific">Cordylochernes scorpioides</name>
    <dbReference type="NCBI Taxonomy" id="51811"/>
    <lineage>
        <taxon>Eukaryota</taxon>
        <taxon>Metazoa</taxon>
        <taxon>Ecdysozoa</taxon>
        <taxon>Arthropoda</taxon>
        <taxon>Chelicerata</taxon>
        <taxon>Arachnida</taxon>
        <taxon>Pseudoscorpiones</taxon>
        <taxon>Cheliferoidea</taxon>
        <taxon>Chernetidae</taxon>
        <taxon>Cordylochernes</taxon>
    </lineage>
</organism>
<evidence type="ECO:0000313" key="2">
    <source>
        <dbReference type="Proteomes" id="UP001235939"/>
    </source>
</evidence>
<accession>A0ABY6LRL8</accession>
<gene>
    <name evidence="1" type="ORF">LAZ67_X000486</name>
</gene>
<dbReference type="Proteomes" id="UP001235939">
    <property type="component" value="Chromosome X"/>
</dbReference>
<protein>
    <submittedName>
        <fullName evidence="1">Uncharacterized protein</fullName>
    </submittedName>
</protein>
<sequence>MESNQSSKGLGCQRIGHFEMESLVDPCWRWPIQALVAKRMTGLLPSRDISVPLPGAFKNIDLADPHFDKKIWRSEKTKLYTQRARWGWIISGKLGEEDTTGPTQVFNTSIHCNESTYEIFRHFWDFEEETSRKKNCQKKKSSAKHSIKNSTIVLTRLKTFAINLPSFVRNRVAEIQVFRLAQSEDMYHKDEADWPRIPRPCIIKDQNEVVATHALSEIPVLIQLGERCSSLSRYIRTVTWILHIHYTFLHSKERNKTHLTFYELNKSRGPDHSSNTQPHYFPEEKKNLFKLGTVGNRSNVYKLTTFLDDPGINRVGIRFKWALTLSYE</sequence>
<proteinExistence type="predicted"/>
<dbReference type="EMBL" id="CP092886">
    <property type="protein sequence ID" value="UYV83876.1"/>
    <property type="molecule type" value="Genomic_DNA"/>
</dbReference>
<reference evidence="1 2" key="1">
    <citation type="submission" date="2022-03" db="EMBL/GenBank/DDBJ databases">
        <title>A chromosomal length assembly of Cordylochernes scorpioides.</title>
        <authorList>
            <person name="Zeh D."/>
            <person name="Zeh J."/>
        </authorList>
    </citation>
    <scope>NUCLEOTIDE SEQUENCE [LARGE SCALE GENOMIC DNA]</scope>
    <source>
        <strain evidence="1">IN4F17</strain>
        <tissue evidence="1">Whole Body</tissue>
    </source>
</reference>
<keyword evidence="2" id="KW-1185">Reference proteome</keyword>